<organism evidence="6 7">
    <name type="scientific">Flavobacterium rivuli WB 3.3-2 = DSM 21788</name>
    <dbReference type="NCBI Taxonomy" id="1121895"/>
    <lineage>
        <taxon>Bacteria</taxon>
        <taxon>Pseudomonadati</taxon>
        <taxon>Bacteroidota</taxon>
        <taxon>Flavobacteriia</taxon>
        <taxon>Flavobacteriales</taxon>
        <taxon>Flavobacteriaceae</taxon>
        <taxon>Flavobacterium</taxon>
    </lineage>
</organism>
<feature type="active site" description="Acyl-ester intermediate" evidence="3">
    <location>
        <position position="213"/>
    </location>
</feature>
<proteinExistence type="inferred from homology"/>
<accession>A0A0A2M8P8</accession>
<dbReference type="InterPro" id="IPR029058">
    <property type="entry name" value="AB_hydrolase_fold"/>
</dbReference>
<dbReference type="eggNOG" id="COG2272">
    <property type="taxonomic scope" value="Bacteria"/>
</dbReference>
<dbReference type="SUPFAM" id="SSF53474">
    <property type="entry name" value="alpha/beta-Hydrolases"/>
    <property type="match status" value="1"/>
</dbReference>
<dbReference type="ESTHER" id="9flao-a0a0a2m8p8">
    <property type="family name" value="Carb_B_Bacteria"/>
</dbReference>
<dbReference type="InterPro" id="IPR000997">
    <property type="entry name" value="Cholinesterase"/>
</dbReference>
<dbReference type="PROSITE" id="PS00122">
    <property type="entry name" value="CARBOXYLESTERASE_B_1"/>
    <property type="match status" value="1"/>
</dbReference>
<dbReference type="EMBL" id="JRLX01000001">
    <property type="protein sequence ID" value="KGO88629.1"/>
    <property type="molecule type" value="Genomic_DNA"/>
</dbReference>
<evidence type="ECO:0000256" key="3">
    <source>
        <dbReference type="PIRSR" id="PIRSR600997-1"/>
    </source>
</evidence>
<feature type="domain" description="Carboxylesterase type B" evidence="5">
    <location>
        <begin position="23"/>
        <end position="532"/>
    </location>
</feature>
<evidence type="ECO:0000259" key="5">
    <source>
        <dbReference type="Pfam" id="PF00135"/>
    </source>
</evidence>
<keyword evidence="2 4" id="KW-0378">Hydrolase</keyword>
<feature type="signal peptide" evidence="4">
    <location>
        <begin position="1"/>
        <end position="20"/>
    </location>
</feature>
<dbReference type="STRING" id="1121895.GCA_000378485_00531"/>
<dbReference type="AlphaFoldDB" id="A0A0A2M8P8"/>
<dbReference type="InterPro" id="IPR019819">
    <property type="entry name" value="Carboxylesterase_B_CS"/>
</dbReference>
<evidence type="ECO:0000256" key="4">
    <source>
        <dbReference type="RuleBase" id="RU361235"/>
    </source>
</evidence>
<evidence type="ECO:0000256" key="1">
    <source>
        <dbReference type="ARBA" id="ARBA00005964"/>
    </source>
</evidence>
<feature type="chain" id="PRO_5005108814" description="Carboxylic ester hydrolase" evidence="4">
    <location>
        <begin position="21"/>
        <end position="543"/>
    </location>
</feature>
<dbReference type="RefSeq" id="WP_020211655.1">
    <property type="nucleotide sequence ID" value="NZ_JRLX01000001.1"/>
</dbReference>
<dbReference type="Pfam" id="PF00135">
    <property type="entry name" value="COesterase"/>
    <property type="match status" value="1"/>
</dbReference>
<evidence type="ECO:0000256" key="2">
    <source>
        <dbReference type="ARBA" id="ARBA00022801"/>
    </source>
</evidence>
<keyword evidence="7" id="KW-1185">Reference proteome</keyword>
<dbReference type="PANTHER" id="PTHR11559">
    <property type="entry name" value="CARBOXYLESTERASE"/>
    <property type="match status" value="1"/>
</dbReference>
<feature type="active site" description="Charge relay system" evidence="3">
    <location>
        <position position="452"/>
    </location>
</feature>
<evidence type="ECO:0000313" key="6">
    <source>
        <dbReference type="EMBL" id="KGO88629.1"/>
    </source>
</evidence>
<feature type="active site" description="Charge relay system" evidence="3">
    <location>
        <position position="328"/>
    </location>
</feature>
<dbReference type="EC" id="3.1.1.-" evidence="4"/>
<evidence type="ECO:0000313" key="7">
    <source>
        <dbReference type="Proteomes" id="UP000030152"/>
    </source>
</evidence>
<reference evidence="6 7" key="1">
    <citation type="submission" date="2013-09" db="EMBL/GenBank/DDBJ databases">
        <authorList>
            <person name="Zeng Z."/>
            <person name="Chen C."/>
        </authorList>
    </citation>
    <scope>NUCLEOTIDE SEQUENCE [LARGE SCALE GENOMIC DNA]</scope>
    <source>
        <strain evidence="6 7">WB 3.3-2</strain>
    </source>
</reference>
<sequence length="543" mass="59358">MIKKYLVFAVVLQFSISAFAQKAPQTKVEQGMLEGITLTSGVATYRGVPFALPPVGKLRWAAPLPPTKWQGVRKADKFGNNPMQKAIFGDMSFRAENMSEDCLYLNVWTPAKTPAEKLPVLVYFYGGGFVAGDGSENRYDGEAMARKGVVVVTLNYRLGIFGFFAHPGLTQQSDKKASGNYGLLDQNAALLWVKKNIAAFGGNPDKITIAGESAGSISVYAQMASPLSKGLIAGAIGQSGAMINPTLDAIPLREGEANGVKFGSAISINDIEKLRAIPAQQLLDVAAKNNFNAKAVVDGYFLTKLPSDIFKAGDQSKVPLMVGWTSAEVPYQAFMQGQYPSPANYTKLVKEKFAERADEVLKLYPGKTEKEVIKSATALASDNFIVYSTWKWADEHKNTGQPTFVYEFSKPRPPMKEEMGDAKAGLAGGIIKGGDAKKEEPKMPEPLVGASHASDIEYVLGNLETNKVYAWTSEDYKVSELSLNYFANFIKTGNPNSGSLPDWPVSKQALDLNIMDLNIHPKFHKETNRARYLFLDSYYNSKK</sequence>
<dbReference type="GO" id="GO:0004104">
    <property type="term" value="F:cholinesterase activity"/>
    <property type="evidence" value="ECO:0007669"/>
    <property type="project" value="InterPro"/>
</dbReference>
<dbReference type="InterPro" id="IPR050309">
    <property type="entry name" value="Type-B_Carboxylest/Lipase"/>
</dbReference>
<dbReference type="Gene3D" id="3.40.50.1820">
    <property type="entry name" value="alpha/beta hydrolase"/>
    <property type="match status" value="1"/>
</dbReference>
<dbReference type="PRINTS" id="PR00878">
    <property type="entry name" value="CHOLNESTRASE"/>
</dbReference>
<comment type="caution">
    <text evidence="6">The sequence shown here is derived from an EMBL/GenBank/DDBJ whole genome shotgun (WGS) entry which is preliminary data.</text>
</comment>
<dbReference type="Proteomes" id="UP000030152">
    <property type="component" value="Unassembled WGS sequence"/>
</dbReference>
<dbReference type="OrthoDB" id="9775851at2"/>
<name>A0A0A2M8P8_9FLAO</name>
<comment type="similarity">
    <text evidence="1 4">Belongs to the type-B carboxylesterase/lipase family.</text>
</comment>
<dbReference type="InterPro" id="IPR002018">
    <property type="entry name" value="CarbesteraseB"/>
</dbReference>
<gene>
    <name evidence="6" type="ORF">Q765_01630</name>
</gene>
<protein>
    <recommendedName>
        <fullName evidence="4">Carboxylic ester hydrolase</fullName>
        <ecNumber evidence="4">3.1.1.-</ecNumber>
    </recommendedName>
</protein>
<keyword evidence="4" id="KW-0732">Signal</keyword>
<dbReference type="PROSITE" id="PS00941">
    <property type="entry name" value="CARBOXYLESTERASE_B_2"/>
    <property type="match status" value="1"/>
</dbReference>
<dbReference type="InterPro" id="IPR019826">
    <property type="entry name" value="Carboxylesterase_B_AS"/>
</dbReference>